<sequence>MQGTSSITIYTYNTVIDVVYTIHYCSFWSYGRG</sequence>
<proteinExistence type="predicted"/>
<organism evidence="1">
    <name type="scientific">Siphoviridae sp. ctqwY3</name>
    <dbReference type="NCBI Taxonomy" id="2827951"/>
    <lineage>
        <taxon>Viruses</taxon>
        <taxon>Duplodnaviria</taxon>
        <taxon>Heunggongvirae</taxon>
        <taxon>Uroviricota</taxon>
        <taxon>Caudoviricetes</taxon>
    </lineage>
</organism>
<reference evidence="1" key="1">
    <citation type="journal article" date="2021" name="Proc. Natl. Acad. Sci. U.S.A.">
        <title>A Catalog of Tens of Thousands of Viruses from Human Metagenomes Reveals Hidden Associations with Chronic Diseases.</title>
        <authorList>
            <person name="Tisza M.J."/>
            <person name="Buck C.B."/>
        </authorList>
    </citation>
    <scope>NUCLEOTIDE SEQUENCE</scope>
    <source>
        <strain evidence="1">CtqwY3</strain>
    </source>
</reference>
<dbReference type="EMBL" id="BK032541">
    <property type="protein sequence ID" value="DAF46635.1"/>
    <property type="molecule type" value="Genomic_DNA"/>
</dbReference>
<accession>A0A8S5S749</accession>
<protein>
    <submittedName>
        <fullName evidence="1">Uncharacterized protein</fullName>
    </submittedName>
</protein>
<name>A0A8S5S749_9CAUD</name>
<evidence type="ECO:0000313" key="1">
    <source>
        <dbReference type="EMBL" id="DAF46635.1"/>
    </source>
</evidence>